<feature type="domain" description="Potassium channel" evidence="2">
    <location>
        <begin position="134"/>
        <end position="205"/>
    </location>
</feature>
<accession>A0A931G6F4</accession>
<keyword evidence="1" id="KW-0812">Transmembrane</keyword>
<name>A0A931G6F4_9ACTN</name>
<sequence length="232" mass="25081">MRTPQTRGGYGMVLVLIVITYVLALLTEERWMVAVLLFVQTGTVWQTLRVSKARAGLRLIAGLVFLLALVAALLNLFARNVPLIGWTFLASSALYLVAPFSIVRDLGRHRGVNQQTMLGALAAYLLIGMAFAFAYECVAAIQPGPLFGERGDGSLADVLFFSFVTMTTTGYGDLVPATNPAQSIAVLETLVGTLFLVTAVAKVVDKWRPSNWEAENGDRSFAGDDAPGPDRR</sequence>
<keyword evidence="3" id="KW-0406">Ion transport</keyword>
<keyword evidence="4" id="KW-1185">Reference proteome</keyword>
<dbReference type="Gene3D" id="1.10.287.70">
    <property type="match status" value="1"/>
</dbReference>
<dbReference type="SUPFAM" id="SSF81324">
    <property type="entry name" value="Voltage-gated potassium channels"/>
    <property type="match status" value="1"/>
</dbReference>
<feature type="transmembrane region" description="Helical" evidence="1">
    <location>
        <begin position="184"/>
        <end position="204"/>
    </location>
</feature>
<feature type="transmembrane region" description="Helical" evidence="1">
    <location>
        <begin position="7"/>
        <end position="25"/>
    </location>
</feature>
<gene>
    <name evidence="3" type="ORF">I4J89_37605</name>
</gene>
<dbReference type="EMBL" id="JADQTO010000025">
    <property type="protein sequence ID" value="MBG0567179.1"/>
    <property type="molecule type" value="Genomic_DNA"/>
</dbReference>
<dbReference type="GO" id="GO:0034220">
    <property type="term" value="P:monoatomic ion transmembrane transport"/>
    <property type="evidence" value="ECO:0007669"/>
    <property type="project" value="UniProtKB-KW"/>
</dbReference>
<organism evidence="3 4">
    <name type="scientific">Actinoplanes aureus</name>
    <dbReference type="NCBI Taxonomy" id="2792083"/>
    <lineage>
        <taxon>Bacteria</taxon>
        <taxon>Bacillati</taxon>
        <taxon>Actinomycetota</taxon>
        <taxon>Actinomycetes</taxon>
        <taxon>Micromonosporales</taxon>
        <taxon>Micromonosporaceae</taxon>
        <taxon>Actinoplanes</taxon>
    </lineage>
</organism>
<dbReference type="AlphaFoldDB" id="A0A931G6F4"/>
<evidence type="ECO:0000256" key="1">
    <source>
        <dbReference type="SAM" id="Phobius"/>
    </source>
</evidence>
<feature type="transmembrane region" description="Helical" evidence="1">
    <location>
        <begin position="115"/>
        <end position="135"/>
    </location>
</feature>
<comment type="caution">
    <text evidence="3">The sequence shown here is derived from an EMBL/GenBank/DDBJ whole genome shotgun (WGS) entry which is preliminary data.</text>
</comment>
<evidence type="ECO:0000313" key="3">
    <source>
        <dbReference type="EMBL" id="MBG0567179.1"/>
    </source>
</evidence>
<dbReference type="Pfam" id="PF07885">
    <property type="entry name" value="Ion_trans_2"/>
    <property type="match status" value="1"/>
</dbReference>
<dbReference type="InterPro" id="IPR013099">
    <property type="entry name" value="K_chnl_dom"/>
</dbReference>
<reference evidence="3" key="1">
    <citation type="submission" date="2020-11" db="EMBL/GenBank/DDBJ databases">
        <title>Isolation and identification of active actinomycetes.</title>
        <authorList>
            <person name="Sun X."/>
        </authorList>
    </citation>
    <scope>NUCLEOTIDE SEQUENCE</scope>
    <source>
        <strain evidence="3">NEAU-A11</strain>
    </source>
</reference>
<keyword evidence="1" id="KW-0472">Membrane</keyword>
<feature type="transmembrane region" description="Helical" evidence="1">
    <location>
        <begin position="31"/>
        <end position="48"/>
    </location>
</feature>
<keyword evidence="3" id="KW-0813">Transport</keyword>
<feature type="transmembrane region" description="Helical" evidence="1">
    <location>
        <begin position="55"/>
        <end position="77"/>
    </location>
</feature>
<feature type="transmembrane region" description="Helical" evidence="1">
    <location>
        <begin position="155"/>
        <end position="172"/>
    </location>
</feature>
<proteinExistence type="predicted"/>
<evidence type="ECO:0000259" key="2">
    <source>
        <dbReference type="Pfam" id="PF07885"/>
    </source>
</evidence>
<keyword evidence="3" id="KW-0407">Ion channel</keyword>
<dbReference type="Proteomes" id="UP000598146">
    <property type="component" value="Unassembled WGS sequence"/>
</dbReference>
<feature type="transmembrane region" description="Helical" evidence="1">
    <location>
        <begin position="83"/>
        <end position="103"/>
    </location>
</feature>
<dbReference type="RefSeq" id="WP_196418949.1">
    <property type="nucleotide sequence ID" value="NZ_JADQTO010000025.1"/>
</dbReference>
<keyword evidence="1" id="KW-1133">Transmembrane helix</keyword>
<protein>
    <submittedName>
        <fullName evidence="3">Two pore domain potassium channel family protein</fullName>
    </submittedName>
</protein>
<evidence type="ECO:0000313" key="4">
    <source>
        <dbReference type="Proteomes" id="UP000598146"/>
    </source>
</evidence>